<keyword evidence="2" id="KW-1185">Reference proteome</keyword>
<feature type="non-terminal residue" evidence="1">
    <location>
        <position position="1"/>
    </location>
</feature>
<dbReference type="EMBL" id="CAJVPU010043943">
    <property type="protein sequence ID" value="CAG8746703.1"/>
    <property type="molecule type" value="Genomic_DNA"/>
</dbReference>
<accession>A0ACA9QJC5</accession>
<reference evidence="1" key="1">
    <citation type="submission" date="2021-06" db="EMBL/GenBank/DDBJ databases">
        <authorList>
            <person name="Kallberg Y."/>
            <person name="Tangrot J."/>
            <person name="Rosling A."/>
        </authorList>
    </citation>
    <scope>NUCLEOTIDE SEQUENCE</scope>
    <source>
        <strain evidence="1">IL203A</strain>
    </source>
</reference>
<gene>
    <name evidence="1" type="ORF">DHETER_LOCUS14391</name>
</gene>
<comment type="caution">
    <text evidence="1">The sequence shown here is derived from an EMBL/GenBank/DDBJ whole genome shotgun (WGS) entry which is preliminary data.</text>
</comment>
<evidence type="ECO:0000313" key="1">
    <source>
        <dbReference type="EMBL" id="CAG8746703.1"/>
    </source>
</evidence>
<protein>
    <submittedName>
        <fullName evidence="1">16480_t:CDS:1</fullName>
    </submittedName>
</protein>
<dbReference type="Proteomes" id="UP000789702">
    <property type="component" value="Unassembled WGS sequence"/>
</dbReference>
<evidence type="ECO:0000313" key="2">
    <source>
        <dbReference type="Proteomes" id="UP000789702"/>
    </source>
</evidence>
<organism evidence="1 2">
    <name type="scientific">Dentiscutata heterogama</name>
    <dbReference type="NCBI Taxonomy" id="1316150"/>
    <lineage>
        <taxon>Eukaryota</taxon>
        <taxon>Fungi</taxon>
        <taxon>Fungi incertae sedis</taxon>
        <taxon>Mucoromycota</taxon>
        <taxon>Glomeromycotina</taxon>
        <taxon>Glomeromycetes</taxon>
        <taxon>Diversisporales</taxon>
        <taxon>Gigasporaceae</taxon>
        <taxon>Dentiscutata</taxon>
    </lineage>
</organism>
<sequence>NTTRIRNLKCDTQENVENINLVNLPQKRKHVNDTQETLEAIFLEQGITWKPRAFTNFCISKNIHLANYSVVNDRLIYSWISRRKYKAKQEKKEQEEELDKQI</sequence>
<proteinExistence type="predicted"/>
<name>A0ACA9QJC5_9GLOM</name>